<name>A0A017SS93_ASPRC</name>
<gene>
    <name evidence="3" type="ORF">EURHEDRAFT_373580</name>
</gene>
<keyword evidence="2" id="KW-0732">Signal</keyword>
<feature type="signal peptide" evidence="2">
    <location>
        <begin position="1"/>
        <end position="22"/>
    </location>
</feature>
<keyword evidence="1" id="KW-0472">Membrane</keyword>
<dbReference type="AlphaFoldDB" id="A0A017SS93"/>
<dbReference type="RefSeq" id="XP_040643344.1">
    <property type="nucleotide sequence ID" value="XM_040778547.1"/>
</dbReference>
<proteinExistence type="predicted"/>
<reference evidence="4" key="1">
    <citation type="journal article" date="2014" name="Nat. Commun.">
        <title>Genomic adaptations of the halophilic Dead Sea filamentous fungus Eurotium rubrum.</title>
        <authorList>
            <person name="Kis-Papo T."/>
            <person name="Weig A.R."/>
            <person name="Riley R."/>
            <person name="Persoh D."/>
            <person name="Salamov A."/>
            <person name="Sun H."/>
            <person name="Lipzen A."/>
            <person name="Wasser S.P."/>
            <person name="Rambold G."/>
            <person name="Grigoriev I.V."/>
            <person name="Nevo E."/>
        </authorList>
    </citation>
    <scope>NUCLEOTIDE SEQUENCE [LARGE SCALE GENOMIC DNA]</scope>
    <source>
        <strain evidence="4">CBS 135680</strain>
    </source>
</reference>
<accession>A0A017SS93</accession>
<feature type="transmembrane region" description="Helical" evidence="1">
    <location>
        <begin position="67"/>
        <end position="92"/>
    </location>
</feature>
<dbReference type="EMBL" id="KK088411">
    <property type="protein sequence ID" value="EYE99656.1"/>
    <property type="molecule type" value="Genomic_DNA"/>
</dbReference>
<organism evidence="3 4">
    <name type="scientific">Aspergillus ruber (strain CBS 135680)</name>
    <dbReference type="NCBI Taxonomy" id="1388766"/>
    <lineage>
        <taxon>Eukaryota</taxon>
        <taxon>Fungi</taxon>
        <taxon>Dikarya</taxon>
        <taxon>Ascomycota</taxon>
        <taxon>Pezizomycotina</taxon>
        <taxon>Eurotiomycetes</taxon>
        <taxon>Eurotiomycetidae</taxon>
        <taxon>Eurotiales</taxon>
        <taxon>Aspergillaceae</taxon>
        <taxon>Aspergillus</taxon>
        <taxon>Aspergillus subgen. Aspergillus</taxon>
    </lineage>
</organism>
<keyword evidence="1" id="KW-0812">Transmembrane</keyword>
<feature type="chain" id="PRO_5001496306" evidence="2">
    <location>
        <begin position="23"/>
        <end position="167"/>
    </location>
</feature>
<dbReference type="Proteomes" id="UP000019804">
    <property type="component" value="Unassembled WGS sequence"/>
</dbReference>
<protein>
    <submittedName>
        <fullName evidence="3">Uncharacterized protein</fullName>
    </submittedName>
</protein>
<sequence>MNQNILLVPLLWLLVTVVPSHAATLPMSRSAFAYIPNTPSHAATISDKNEQPPVSYIFPRSMSPSSALTLTLGLTIGLGLGVVLLFVVGILFRMAITRRRRDEAVARAVEASEARNTDALASGAVMGELEANKSCNQATYQAPTNGPFQAASSEVYEAPQNQRYELA</sequence>
<evidence type="ECO:0000313" key="4">
    <source>
        <dbReference type="Proteomes" id="UP000019804"/>
    </source>
</evidence>
<keyword evidence="4" id="KW-1185">Reference proteome</keyword>
<evidence type="ECO:0000256" key="1">
    <source>
        <dbReference type="SAM" id="Phobius"/>
    </source>
</evidence>
<evidence type="ECO:0000313" key="3">
    <source>
        <dbReference type="EMBL" id="EYE99656.1"/>
    </source>
</evidence>
<dbReference type="HOGENOM" id="CLU_1594177_0_0_1"/>
<keyword evidence="1" id="KW-1133">Transmembrane helix</keyword>
<dbReference type="GeneID" id="63693671"/>
<evidence type="ECO:0000256" key="2">
    <source>
        <dbReference type="SAM" id="SignalP"/>
    </source>
</evidence>